<gene>
    <name evidence="2" type="ORF">EYF80_066658</name>
</gene>
<accession>A0A4Z2E4F6</accession>
<dbReference type="Proteomes" id="UP000314294">
    <property type="component" value="Unassembled WGS sequence"/>
</dbReference>
<dbReference type="AlphaFoldDB" id="A0A4Z2E4F6"/>
<reference evidence="2 3" key="1">
    <citation type="submission" date="2019-03" db="EMBL/GenBank/DDBJ databases">
        <title>First draft genome of Liparis tanakae, snailfish: a comprehensive survey of snailfish specific genes.</title>
        <authorList>
            <person name="Kim W."/>
            <person name="Song I."/>
            <person name="Jeong J.-H."/>
            <person name="Kim D."/>
            <person name="Kim S."/>
            <person name="Ryu S."/>
            <person name="Song J.Y."/>
            <person name="Lee S.K."/>
        </authorList>
    </citation>
    <scope>NUCLEOTIDE SEQUENCE [LARGE SCALE GENOMIC DNA]</scope>
    <source>
        <tissue evidence="2">Muscle</tissue>
    </source>
</reference>
<comment type="caution">
    <text evidence="2">The sequence shown here is derived from an EMBL/GenBank/DDBJ whole genome shotgun (WGS) entry which is preliminary data.</text>
</comment>
<protein>
    <submittedName>
        <fullName evidence="2">Uncharacterized protein</fullName>
    </submittedName>
</protein>
<organism evidence="2 3">
    <name type="scientific">Liparis tanakae</name>
    <name type="common">Tanaka's snailfish</name>
    <dbReference type="NCBI Taxonomy" id="230148"/>
    <lineage>
        <taxon>Eukaryota</taxon>
        <taxon>Metazoa</taxon>
        <taxon>Chordata</taxon>
        <taxon>Craniata</taxon>
        <taxon>Vertebrata</taxon>
        <taxon>Euteleostomi</taxon>
        <taxon>Actinopterygii</taxon>
        <taxon>Neopterygii</taxon>
        <taxon>Teleostei</taxon>
        <taxon>Neoteleostei</taxon>
        <taxon>Acanthomorphata</taxon>
        <taxon>Eupercaria</taxon>
        <taxon>Perciformes</taxon>
        <taxon>Cottioidei</taxon>
        <taxon>Cottales</taxon>
        <taxon>Liparidae</taxon>
        <taxon>Liparis</taxon>
    </lineage>
</organism>
<name>A0A4Z2E4F6_9TELE</name>
<sequence>MSFWLSSRYPIGSETMTSTMSGQTTSSTVPSRTRIRSDKLLFWTSICTGDTCPLKPPTPKTRTTRPGPQDQDHKTRTTHRTVWVQGAPLSVLLLPGTAARCAAMETVTASQTQECKRVDSERSAVPAENKSTVVYA</sequence>
<evidence type="ECO:0000256" key="1">
    <source>
        <dbReference type="SAM" id="MobiDB-lite"/>
    </source>
</evidence>
<keyword evidence="3" id="KW-1185">Reference proteome</keyword>
<dbReference type="EMBL" id="SRLO01019299">
    <property type="protein sequence ID" value="TNN23222.1"/>
    <property type="molecule type" value="Genomic_DNA"/>
</dbReference>
<feature type="region of interest" description="Disordered" evidence="1">
    <location>
        <begin position="52"/>
        <end position="78"/>
    </location>
</feature>
<evidence type="ECO:0000313" key="2">
    <source>
        <dbReference type="EMBL" id="TNN23222.1"/>
    </source>
</evidence>
<evidence type="ECO:0000313" key="3">
    <source>
        <dbReference type="Proteomes" id="UP000314294"/>
    </source>
</evidence>
<proteinExistence type="predicted"/>